<reference evidence="4" key="1">
    <citation type="submission" date="2016-10" db="EMBL/GenBank/DDBJ databases">
        <authorList>
            <person name="Varghese N."/>
        </authorList>
    </citation>
    <scope>NUCLEOTIDE SEQUENCE [LARGE SCALE GENOMIC DNA]</scope>
    <source>
        <strain evidence="4">HL 19</strain>
    </source>
</reference>
<keyword evidence="2" id="KW-0732">Signal</keyword>
<feature type="signal peptide" evidence="2">
    <location>
        <begin position="1"/>
        <end position="20"/>
    </location>
</feature>
<dbReference type="OrthoDB" id="9792542at2"/>
<evidence type="ECO:0000313" key="3">
    <source>
        <dbReference type="EMBL" id="SCX79662.1"/>
    </source>
</evidence>
<evidence type="ECO:0000313" key="4">
    <source>
        <dbReference type="Proteomes" id="UP000183104"/>
    </source>
</evidence>
<evidence type="ECO:0008006" key="5">
    <source>
        <dbReference type="Google" id="ProtNLM"/>
    </source>
</evidence>
<dbReference type="Proteomes" id="UP000183104">
    <property type="component" value="Unassembled WGS sequence"/>
</dbReference>
<keyword evidence="4" id="KW-1185">Reference proteome</keyword>
<sequence>MIRHKLRPTLYLLGPLLATALIASCGGDGSSGGSNDGTDDGSNGDNTSGVDIIAGTWVQQDPQADSGEPEYRPYSGVTAGDGRVFYWGGGHKSHDGNDIDAYEIVDTRWEQLTEEENTNDVVSWYEPDMSTEVSHAESQIGSTWARDWLASDRDQNDEEFFFGHELSQEERDVINEIAQIKYSQGGGHEVDILTPRDRPLSKHSYGQTAWWPGHGFCLLKQRLWCYDPEKGDEDDAWQELAQNPYTDDFNNAGSIHVWNLAYDPELDTLVTFYGAGFGRSGAYIYDPDAASGNGPWVSKPRRYMRTDGSWSQVYSAYNPNADEHIVYAGQQWQRVDLDTGEAREMAQLRNHPDMEGKLEQGPYGPVIRSFSMEWSPELDKALVAISIEGQLQLWAYDPEADAWERYQLENEGPVNAHAKWDTLARDPLTGVYVFLAKADENAHQTPTTWTFRIEAQEEAQEGEDGSQSGEQGTEEETSQEQ</sequence>
<feature type="chain" id="PRO_5010433576" description="Kelch motif-containing protein" evidence="2">
    <location>
        <begin position="21"/>
        <end position="481"/>
    </location>
</feature>
<dbReference type="PROSITE" id="PS51257">
    <property type="entry name" value="PROKAR_LIPOPROTEIN"/>
    <property type="match status" value="1"/>
</dbReference>
<protein>
    <recommendedName>
        <fullName evidence="5">Kelch motif-containing protein</fullName>
    </recommendedName>
</protein>
<feature type="region of interest" description="Disordered" evidence="1">
    <location>
        <begin position="451"/>
        <end position="481"/>
    </location>
</feature>
<organism evidence="3 4">
    <name type="scientific">Thiohalorhabdus denitrificans</name>
    <dbReference type="NCBI Taxonomy" id="381306"/>
    <lineage>
        <taxon>Bacteria</taxon>
        <taxon>Pseudomonadati</taxon>
        <taxon>Pseudomonadota</taxon>
        <taxon>Gammaproteobacteria</taxon>
        <taxon>Thiohalorhabdales</taxon>
        <taxon>Thiohalorhabdaceae</taxon>
        <taxon>Thiohalorhabdus</taxon>
    </lineage>
</organism>
<evidence type="ECO:0000256" key="2">
    <source>
        <dbReference type="SAM" id="SignalP"/>
    </source>
</evidence>
<dbReference type="AlphaFoldDB" id="A0A0P9E9H7"/>
<name>A0A0P9E9H7_9GAMM</name>
<evidence type="ECO:0000256" key="1">
    <source>
        <dbReference type="SAM" id="MobiDB-lite"/>
    </source>
</evidence>
<dbReference type="EMBL" id="FMUN01000001">
    <property type="protein sequence ID" value="SCX79662.1"/>
    <property type="molecule type" value="Genomic_DNA"/>
</dbReference>
<feature type="compositionally biased region" description="Acidic residues" evidence="1">
    <location>
        <begin position="472"/>
        <end position="481"/>
    </location>
</feature>
<dbReference type="SUPFAM" id="SSF117281">
    <property type="entry name" value="Kelch motif"/>
    <property type="match status" value="1"/>
</dbReference>
<dbReference type="RefSeq" id="WP_054966851.1">
    <property type="nucleotide sequence ID" value="NZ_FMUN01000001.1"/>
</dbReference>
<accession>A0A0P9E9H7</accession>
<feature type="region of interest" description="Disordered" evidence="1">
    <location>
        <begin position="27"/>
        <end position="50"/>
    </location>
</feature>
<feature type="compositionally biased region" description="Low complexity" evidence="1">
    <location>
        <begin position="40"/>
        <end position="49"/>
    </location>
</feature>
<proteinExistence type="predicted"/>
<gene>
    <name evidence="3" type="ORF">SAMN05661077_0478</name>
</gene>
<dbReference type="InterPro" id="IPR015915">
    <property type="entry name" value="Kelch-typ_b-propeller"/>
</dbReference>